<dbReference type="SUPFAM" id="SSF89550">
    <property type="entry name" value="PHP domain-like"/>
    <property type="match status" value="1"/>
</dbReference>
<reference evidence="1" key="1">
    <citation type="journal article" date="2021" name="PeerJ">
        <title>Extensive microbial diversity within the chicken gut microbiome revealed by metagenomics and culture.</title>
        <authorList>
            <person name="Gilroy R."/>
            <person name="Ravi A."/>
            <person name="Getino M."/>
            <person name="Pursley I."/>
            <person name="Horton D.L."/>
            <person name="Alikhan N.F."/>
            <person name="Baker D."/>
            <person name="Gharbi K."/>
            <person name="Hall N."/>
            <person name="Watson M."/>
            <person name="Adriaenssens E.M."/>
            <person name="Foster-Nyarko E."/>
            <person name="Jarju S."/>
            <person name="Secka A."/>
            <person name="Antonio M."/>
            <person name="Oren A."/>
            <person name="Chaudhuri R.R."/>
            <person name="La Ragione R."/>
            <person name="Hildebrand F."/>
            <person name="Pallen M.J."/>
        </authorList>
    </citation>
    <scope>NUCLEOTIDE SEQUENCE</scope>
    <source>
        <strain evidence="1">CHK187-5294</strain>
    </source>
</reference>
<sequence>MYRYETHCHTKYTSACSQLDAETLVSLYLKNGYDGIIVTDHFLNGNTTVDLSKSWEAQIDEFFIGYERVRQEGEKRGLKVFFGFEYSYLGTDFLVYGLDREFLYAHPGLLEPGVRAFLSLAREKGALCVQAHPYREADYIDHIRLYPSDVDGLETINAGRNERCNRLADILADEYCLAKTGGSDLHVSRQKMLAGIETEFPLACIADFIAAVKKGEAKPFAVQNIF</sequence>
<dbReference type="Gene3D" id="3.20.20.140">
    <property type="entry name" value="Metal-dependent hydrolases"/>
    <property type="match status" value="1"/>
</dbReference>
<protein>
    <submittedName>
        <fullName evidence="1">PHP domain-containing protein</fullName>
    </submittedName>
</protein>
<dbReference type="CDD" id="cd07432">
    <property type="entry name" value="PHP_HisPPase"/>
    <property type="match status" value="1"/>
</dbReference>
<proteinExistence type="predicted"/>
<dbReference type="InterPro" id="IPR052018">
    <property type="entry name" value="PHP_domain"/>
</dbReference>
<name>A0A9D2CZV3_9FIRM</name>
<gene>
    <name evidence="1" type="ORF">H9727_06525</name>
</gene>
<accession>A0A9D2CZV3</accession>
<dbReference type="Proteomes" id="UP000824132">
    <property type="component" value="Unassembled WGS sequence"/>
</dbReference>
<dbReference type="GO" id="GO:0004534">
    <property type="term" value="F:5'-3' RNA exonuclease activity"/>
    <property type="evidence" value="ECO:0007669"/>
    <property type="project" value="TreeGrafter"/>
</dbReference>
<dbReference type="AlphaFoldDB" id="A0A9D2CZV3"/>
<organism evidence="1 2">
    <name type="scientific">Candidatus Borkfalkia avistercoris</name>
    <dbReference type="NCBI Taxonomy" id="2838504"/>
    <lineage>
        <taxon>Bacteria</taxon>
        <taxon>Bacillati</taxon>
        <taxon>Bacillota</taxon>
        <taxon>Clostridia</taxon>
        <taxon>Christensenellales</taxon>
        <taxon>Christensenellaceae</taxon>
        <taxon>Candidatus Borkfalkia</taxon>
    </lineage>
</organism>
<dbReference type="InterPro" id="IPR016195">
    <property type="entry name" value="Pol/histidinol_Pase-like"/>
</dbReference>
<dbReference type="PANTHER" id="PTHR42924">
    <property type="entry name" value="EXONUCLEASE"/>
    <property type="match status" value="1"/>
</dbReference>
<dbReference type="EMBL" id="DXCL01000040">
    <property type="protein sequence ID" value="HIZ03925.1"/>
    <property type="molecule type" value="Genomic_DNA"/>
</dbReference>
<evidence type="ECO:0000313" key="2">
    <source>
        <dbReference type="Proteomes" id="UP000824132"/>
    </source>
</evidence>
<comment type="caution">
    <text evidence="1">The sequence shown here is derived from an EMBL/GenBank/DDBJ whole genome shotgun (WGS) entry which is preliminary data.</text>
</comment>
<reference evidence="1" key="2">
    <citation type="submission" date="2021-04" db="EMBL/GenBank/DDBJ databases">
        <authorList>
            <person name="Gilroy R."/>
        </authorList>
    </citation>
    <scope>NUCLEOTIDE SEQUENCE</scope>
    <source>
        <strain evidence="1">CHK187-5294</strain>
    </source>
</reference>
<dbReference type="GO" id="GO:0035312">
    <property type="term" value="F:5'-3' DNA exonuclease activity"/>
    <property type="evidence" value="ECO:0007669"/>
    <property type="project" value="TreeGrafter"/>
</dbReference>
<evidence type="ECO:0000313" key="1">
    <source>
        <dbReference type="EMBL" id="HIZ03925.1"/>
    </source>
</evidence>
<dbReference type="PANTHER" id="PTHR42924:SF3">
    <property type="entry name" value="POLYMERASE_HISTIDINOL PHOSPHATASE N-TERMINAL DOMAIN-CONTAINING PROTEIN"/>
    <property type="match status" value="1"/>
</dbReference>
<dbReference type="Pfam" id="PF13263">
    <property type="entry name" value="PHP_C"/>
    <property type="match status" value="1"/>
</dbReference>